<dbReference type="EMBL" id="JADCNM010000001">
    <property type="protein sequence ID" value="KAG0500808.1"/>
    <property type="molecule type" value="Genomic_DNA"/>
</dbReference>
<accession>A0A835SBL0</accession>
<feature type="coiled-coil region" evidence="3">
    <location>
        <begin position="27"/>
        <end position="91"/>
    </location>
</feature>
<proteinExistence type="inferred from homology"/>
<evidence type="ECO:0000256" key="1">
    <source>
        <dbReference type="ARBA" id="ARBA00009778"/>
    </source>
</evidence>
<protein>
    <submittedName>
        <fullName evidence="4">Uncharacterized protein</fullName>
    </submittedName>
</protein>
<dbReference type="PANTHER" id="PTHR34224:SF4">
    <property type="entry name" value="INTERACTOR OF CONSTITUTIVE ACTIVE ROPS 2, CHLOROPLASTIC"/>
    <property type="match status" value="1"/>
</dbReference>
<evidence type="ECO:0000256" key="2">
    <source>
        <dbReference type="ARBA" id="ARBA00023054"/>
    </source>
</evidence>
<evidence type="ECO:0000313" key="4">
    <source>
        <dbReference type="EMBL" id="KAG0500808.1"/>
    </source>
</evidence>
<reference evidence="4 5" key="1">
    <citation type="journal article" date="2020" name="Nat. Food">
        <title>A phased Vanilla planifolia genome enables genetic improvement of flavour and production.</title>
        <authorList>
            <person name="Hasing T."/>
            <person name="Tang H."/>
            <person name="Brym M."/>
            <person name="Khazi F."/>
            <person name="Huang T."/>
            <person name="Chambers A.H."/>
        </authorList>
    </citation>
    <scope>NUCLEOTIDE SEQUENCE [LARGE SCALE GENOMIC DNA]</scope>
    <source>
        <tissue evidence="4">Leaf</tissue>
    </source>
</reference>
<comment type="similarity">
    <text evidence="1">Belongs to the ICR family.</text>
</comment>
<organism evidence="4 5">
    <name type="scientific">Vanilla planifolia</name>
    <name type="common">Vanilla</name>
    <dbReference type="NCBI Taxonomy" id="51239"/>
    <lineage>
        <taxon>Eukaryota</taxon>
        <taxon>Viridiplantae</taxon>
        <taxon>Streptophyta</taxon>
        <taxon>Embryophyta</taxon>
        <taxon>Tracheophyta</taxon>
        <taxon>Spermatophyta</taxon>
        <taxon>Magnoliopsida</taxon>
        <taxon>Liliopsida</taxon>
        <taxon>Asparagales</taxon>
        <taxon>Orchidaceae</taxon>
        <taxon>Vanilloideae</taxon>
        <taxon>Vanilleae</taxon>
        <taxon>Vanilla</taxon>
    </lineage>
</organism>
<dbReference type="PANTHER" id="PTHR34224">
    <property type="entry name" value="INTERACTOR OF CONSTITUTIVE ACTIVE ROPS 2, CHLOROPLASTIC-RELATED"/>
    <property type="match status" value="1"/>
</dbReference>
<keyword evidence="2 3" id="KW-0175">Coiled coil</keyword>
<dbReference type="AlphaFoldDB" id="A0A835SBL0"/>
<dbReference type="Proteomes" id="UP000639772">
    <property type="component" value="Chromosome 1"/>
</dbReference>
<gene>
    <name evidence="4" type="ORF">HPP92_000880</name>
</gene>
<dbReference type="InterPro" id="IPR029688">
    <property type="entry name" value="ICR"/>
</dbReference>
<comment type="caution">
    <text evidence="4">The sequence shown here is derived from an EMBL/GenBank/DDBJ whole genome shotgun (WGS) entry which is preliminary data.</text>
</comment>
<evidence type="ECO:0000256" key="3">
    <source>
        <dbReference type="SAM" id="Coils"/>
    </source>
</evidence>
<feature type="coiled-coil region" evidence="3">
    <location>
        <begin position="142"/>
        <end position="204"/>
    </location>
</feature>
<evidence type="ECO:0000313" key="5">
    <source>
        <dbReference type="Proteomes" id="UP000639772"/>
    </source>
</evidence>
<sequence>MANATIETLRTEGSDLFEYLNSTSSKLEESRVRVSALEEMVKELQADLEGEDVEQRKLLHASDSGGTHSELVQLRAALEAAEARYQEEQIRNTMELQSAYEMAECVKVKAGMRETELGSTLGMAMSEISDLKVRLLDKETAVQSLSEMNKELNHKIEDEKANQFDSELKLMKATTDLTDLKARLLDKEREMQGILEENALLKLELSKREIDHQNNLAAAVSDAEMARAAEKDALSRVDFVSGEVEKNNSRATRVMEQLVAAQAVNSEMDSELRRLRVQSDQWRKAAEAAAAVLSPGLTAGLSKGQVLWIRTTVQSLVS</sequence>
<name>A0A835SBL0_VANPL</name>
<dbReference type="OrthoDB" id="1932291at2759"/>